<keyword evidence="3" id="KW-1185">Reference proteome</keyword>
<dbReference type="AlphaFoldDB" id="A0A1M5AKS3"/>
<feature type="chain" id="PRO_5009908784" description="Outer membrane protein beta-barrel domain-containing protein" evidence="1">
    <location>
        <begin position="20"/>
        <end position="239"/>
    </location>
</feature>
<accession>A0A1M5AKS3</accession>
<keyword evidence="1" id="KW-0732">Signal</keyword>
<proteinExistence type="predicted"/>
<organism evidence="2 3">
    <name type="scientific">Dysgonomonas macrotermitis</name>
    <dbReference type="NCBI Taxonomy" id="1346286"/>
    <lineage>
        <taxon>Bacteria</taxon>
        <taxon>Pseudomonadati</taxon>
        <taxon>Bacteroidota</taxon>
        <taxon>Bacteroidia</taxon>
        <taxon>Bacteroidales</taxon>
        <taxon>Dysgonomonadaceae</taxon>
        <taxon>Dysgonomonas</taxon>
    </lineage>
</organism>
<evidence type="ECO:0000313" key="2">
    <source>
        <dbReference type="EMBL" id="SHF30765.1"/>
    </source>
</evidence>
<name>A0A1M5AKS3_9BACT</name>
<evidence type="ECO:0000256" key="1">
    <source>
        <dbReference type="SAM" id="SignalP"/>
    </source>
</evidence>
<gene>
    <name evidence="2" type="ORF">SAMN05444362_10585</name>
</gene>
<reference evidence="3" key="1">
    <citation type="submission" date="2016-11" db="EMBL/GenBank/DDBJ databases">
        <authorList>
            <person name="Varghese N."/>
            <person name="Submissions S."/>
        </authorList>
    </citation>
    <scope>NUCLEOTIDE SEQUENCE [LARGE SCALE GENOMIC DNA]</scope>
    <source>
        <strain evidence="3">DSM 27370</strain>
    </source>
</reference>
<evidence type="ECO:0008006" key="4">
    <source>
        <dbReference type="Google" id="ProtNLM"/>
    </source>
</evidence>
<dbReference type="EMBL" id="FQUC01000005">
    <property type="protein sequence ID" value="SHF30765.1"/>
    <property type="molecule type" value="Genomic_DNA"/>
</dbReference>
<dbReference type="RefSeq" id="WP_062182495.1">
    <property type="nucleotide sequence ID" value="NZ_BBXL01000017.1"/>
</dbReference>
<evidence type="ECO:0000313" key="3">
    <source>
        <dbReference type="Proteomes" id="UP000184480"/>
    </source>
</evidence>
<protein>
    <recommendedName>
        <fullName evidence="4">Outer membrane protein beta-barrel domain-containing protein</fullName>
    </recommendedName>
</protein>
<dbReference type="Proteomes" id="UP000184480">
    <property type="component" value="Unassembled WGS sequence"/>
</dbReference>
<sequence>MKKFITSFILLLFCITAIAQSYTETIYLKNGGVIKGVIIEQIPDESVKIMTKDQNVFVFRFEEISKITKEVPSRHNWNSKSTTISSGYKGFVDLGYTIGIGDGRYAGRIDFTTSHGYQINPYIYLGIGSGVNYFCEEGADEWSFPLFANPRANLLDGPITPFVDVKIGYTFGDLVKGFYLSPSLGVRFALSDRNAINFSAGYTLQNVNYDYDFYYGGSYYNYSDKINLGGITLKLGFEF</sequence>
<dbReference type="OrthoDB" id="1014848at2"/>
<dbReference type="STRING" id="1346286.SAMN05444362_10585"/>
<feature type="signal peptide" evidence="1">
    <location>
        <begin position="1"/>
        <end position="19"/>
    </location>
</feature>